<dbReference type="PIRSF" id="PIRSF500134">
    <property type="entry name" value="UDPglc_DH_bac"/>
    <property type="match status" value="1"/>
</dbReference>
<dbReference type="UniPathway" id="UPA00038">
    <property type="reaction ID" value="UER00491"/>
</dbReference>
<evidence type="ECO:0000259" key="11">
    <source>
        <dbReference type="SMART" id="SM00984"/>
    </source>
</evidence>
<dbReference type="Gene3D" id="3.40.50.720">
    <property type="entry name" value="NAD(P)-binding Rossmann-like Domain"/>
    <property type="match status" value="2"/>
</dbReference>
<dbReference type="EMBL" id="AP018203">
    <property type="protein sequence ID" value="BAY55059.1"/>
    <property type="molecule type" value="Genomic_DNA"/>
</dbReference>
<feature type="binding site" evidence="9">
    <location>
        <begin position="156"/>
        <end position="159"/>
    </location>
    <ligand>
        <name>substrate</name>
    </ligand>
</feature>
<dbReference type="GO" id="GO:0006065">
    <property type="term" value="P:UDP-glucuronate biosynthetic process"/>
    <property type="evidence" value="ECO:0007669"/>
    <property type="project" value="UniProtKB-UniPathway"/>
</dbReference>
<dbReference type="AlphaFoldDB" id="A0A1Z4JE72"/>
<reference evidence="12 13" key="1">
    <citation type="submission" date="2017-06" db="EMBL/GenBank/DDBJ databases">
        <title>Genome sequencing of cyanobaciteial culture collection at National Institute for Environmental Studies (NIES).</title>
        <authorList>
            <person name="Hirose Y."/>
            <person name="Shimura Y."/>
            <person name="Fujisawa T."/>
            <person name="Nakamura Y."/>
            <person name="Kawachi M."/>
        </authorList>
    </citation>
    <scope>NUCLEOTIDE SEQUENCE [LARGE SCALE GENOMIC DNA]</scope>
    <source>
        <strain evidence="12 13">NIES-2135</strain>
    </source>
</reference>
<feature type="binding site" evidence="10">
    <location>
        <position position="30"/>
    </location>
    <ligand>
        <name>NAD(+)</name>
        <dbReference type="ChEBI" id="CHEBI:57540"/>
    </ligand>
</feature>
<keyword evidence="5 7" id="KW-0520">NAD</keyword>
<accession>A0A1Z4JE72</accession>
<dbReference type="SMART" id="SM00984">
    <property type="entry name" value="UDPG_MGDP_dh_C"/>
    <property type="match status" value="1"/>
</dbReference>
<feature type="binding site" evidence="10">
    <location>
        <position position="35"/>
    </location>
    <ligand>
        <name>NAD(+)</name>
        <dbReference type="ChEBI" id="CHEBI:57540"/>
    </ligand>
</feature>
<dbReference type="PANTHER" id="PTHR43750:SF3">
    <property type="entry name" value="UDP-GLUCOSE 6-DEHYDROGENASE TUAD"/>
    <property type="match status" value="1"/>
</dbReference>
<dbReference type="SUPFAM" id="SSF52413">
    <property type="entry name" value="UDP-glucose/GDP-mannose dehydrogenase C-terminal domain"/>
    <property type="match status" value="1"/>
</dbReference>
<evidence type="ECO:0000256" key="10">
    <source>
        <dbReference type="PIRSR" id="PIRSR500134-3"/>
    </source>
</evidence>
<feature type="binding site" evidence="9">
    <location>
        <position position="209"/>
    </location>
    <ligand>
        <name>substrate</name>
    </ligand>
</feature>
<dbReference type="NCBIfam" id="TIGR03026">
    <property type="entry name" value="NDP-sugDHase"/>
    <property type="match status" value="1"/>
</dbReference>
<dbReference type="GO" id="GO:0003979">
    <property type="term" value="F:UDP-glucose 6-dehydrogenase activity"/>
    <property type="evidence" value="ECO:0007669"/>
    <property type="project" value="UniProtKB-EC"/>
</dbReference>
<feature type="binding site" evidence="10">
    <location>
        <position position="85"/>
    </location>
    <ligand>
        <name>NAD(+)</name>
        <dbReference type="ChEBI" id="CHEBI:57540"/>
    </ligand>
</feature>
<dbReference type="InterPro" id="IPR028357">
    <property type="entry name" value="UDPglc_DH_bac"/>
</dbReference>
<feature type="binding site" evidence="9">
    <location>
        <position position="276"/>
    </location>
    <ligand>
        <name>substrate</name>
    </ligand>
</feature>
<feature type="active site" description="Nucleophile" evidence="8">
    <location>
        <position position="279"/>
    </location>
</feature>
<evidence type="ECO:0000256" key="6">
    <source>
        <dbReference type="ARBA" id="ARBA00047473"/>
    </source>
</evidence>
<dbReference type="GO" id="GO:0051287">
    <property type="term" value="F:NAD binding"/>
    <property type="evidence" value="ECO:0007669"/>
    <property type="project" value="InterPro"/>
</dbReference>
<feature type="binding site" evidence="10">
    <location>
        <position position="346"/>
    </location>
    <ligand>
        <name>NAD(+)</name>
        <dbReference type="ChEBI" id="CHEBI:57540"/>
    </ligand>
</feature>
<evidence type="ECO:0000256" key="3">
    <source>
        <dbReference type="ARBA" id="ARBA00012954"/>
    </source>
</evidence>
<dbReference type="Gene3D" id="1.20.5.100">
    <property type="entry name" value="Cytochrome c1, transmembrane anchor, C-terminal"/>
    <property type="match status" value="1"/>
</dbReference>
<dbReference type="InterPro" id="IPR014027">
    <property type="entry name" value="UDP-Glc/GDP-Man_DH_C"/>
</dbReference>
<dbReference type="PIRSF" id="PIRSF000124">
    <property type="entry name" value="UDPglc_GDPman_dh"/>
    <property type="match status" value="1"/>
</dbReference>
<dbReference type="InterPro" id="IPR008927">
    <property type="entry name" value="6-PGluconate_DH-like_C_sf"/>
</dbReference>
<dbReference type="Pfam" id="PF00984">
    <property type="entry name" value="UDPG_MGDP_dh"/>
    <property type="match status" value="1"/>
</dbReference>
<dbReference type="SUPFAM" id="SSF51735">
    <property type="entry name" value="NAD(P)-binding Rossmann-fold domains"/>
    <property type="match status" value="1"/>
</dbReference>
<dbReference type="SUPFAM" id="SSF48179">
    <property type="entry name" value="6-phosphogluconate dehydrogenase C-terminal domain-like"/>
    <property type="match status" value="1"/>
</dbReference>
<protein>
    <recommendedName>
        <fullName evidence="3 7">UDP-glucose 6-dehydrogenase</fullName>
        <ecNumber evidence="3 7">1.1.1.22</ecNumber>
    </recommendedName>
</protein>
<evidence type="ECO:0000256" key="8">
    <source>
        <dbReference type="PIRSR" id="PIRSR500134-1"/>
    </source>
</evidence>
<evidence type="ECO:0000256" key="4">
    <source>
        <dbReference type="ARBA" id="ARBA00023002"/>
    </source>
</evidence>
<dbReference type="GO" id="GO:0000271">
    <property type="term" value="P:polysaccharide biosynthetic process"/>
    <property type="evidence" value="ECO:0007669"/>
    <property type="project" value="InterPro"/>
</dbReference>
<dbReference type="PANTHER" id="PTHR43750">
    <property type="entry name" value="UDP-GLUCOSE 6-DEHYDROGENASE TUAD"/>
    <property type="match status" value="1"/>
</dbReference>
<dbReference type="InterPro" id="IPR014026">
    <property type="entry name" value="UDP-Glc/GDP-Man_DH_dimer"/>
</dbReference>
<feature type="binding site" evidence="9">
    <location>
        <begin position="268"/>
        <end position="272"/>
    </location>
    <ligand>
        <name>substrate</name>
    </ligand>
</feature>
<gene>
    <name evidence="12" type="ORF">NIES2135_18800</name>
</gene>
<feature type="binding site" evidence="10">
    <location>
        <position position="122"/>
    </location>
    <ligand>
        <name>NAD(+)</name>
        <dbReference type="ChEBI" id="CHEBI:57540"/>
    </ligand>
</feature>
<dbReference type="InterPro" id="IPR017476">
    <property type="entry name" value="UDP-Glc/GDP-Man"/>
</dbReference>
<dbReference type="Proteomes" id="UP000217895">
    <property type="component" value="Chromosome"/>
</dbReference>
<dbReference type="EC" id="1.1.1.22" evidence="3 7"/>
<dbReference type="InterPro" id="IPR036291">
    <property type="entry name" value="NAD(P)-bd_dom_sf"/>
</dbReference>
<evidence type="ECO:0000313" key="13">
    <source>
        <dbReference type="Proteomes" id="UP000217895"/>
    </source>
</evidence>
<evidence type="ECO:0000256" key="9">
    <source>
        <dbReference type="PIRSR" id="PIRSR500134-2"/>
    </source>
</evidence>
<dbReference type="Pfam" id="PF03721">
    <property type="entry name" value="UDPG_MGDP_dh_N"/>
    <property type="match status" value="1"/>
</dbReference>
<feature type="binding site" evidence="10">
    <location>
        <position position="159"/>
    </location>
    <ligand>
        <name>NAD(+)</name>
        <dbReference type="ChEBI" id="CHEBI:57540"/>
    </ligand>
</feature>
<dbReference type="InterPro" id="IPR001732">
    <property type="entry name" value="UDP-Glc/GDP-Man_DH_N"/>
</dbReference>
<evidence type="ECO:0000256" key="5">
    <source>
        <dbReference type="ARBA" id="ARBA00023027"/>
    </source>
</evidence>
<comment type="similarity">
    <text evidence="2 7">Belongs to the UDP-glucose/GDP-mannose dehydrogenase family.</text>
</comment>
<proteinExistence type="inferred from homology"/>
<keyword evidence="4 7" id="KW-0560">Oxidoreductase</keyword>
<feature type="binding site" evidence="10">
    <location>
        <position position="282"/>
    </location>
    <ligand>
        <name>NAD(+)</name>
        <dbReference type="ChEBI" id="CHEBI:57540"/>
    </ligand>
</feature>
<name>A0A1Z4JE72_LEPBY</name>
<keyword evidence="13" id="KW-1185">Reference proteome</keyword>
<feature type="domain" description="UDP-glucose/GDP-mannose dehydrogenase C-terminal" evidence="11">
    <location>
        <begin position="332"/>
        <end position="434"/>
    </location>
</feature>
<sequence length="445" mass="48527">MQVSIIGTGYVGLVSGVCFAEKGHQVFCVDVDQSKVDQINQGVSPFYEPGLNELLERNIHTRLKATTDFRQAILDTDLSLIAVGTPFDGKEVDLTYVKQVAQQIGEALKDKSTYHLVVVKSTVVPGTTDQVVLPILEAASGKKAGVDFGVGMNPEFLTEGEAIDDFMYPDRIVLGGIDEQSIDMLDALYTGFENVDRLRTNNSTAEMIKYTSNSLLALLISFSNEVGNLCSAIGNTDIVEVMKGVHNSRYLTTVLPNGERVVPPITSFLAAGCGFGGSCLPKDVKALIAHGEKYQSLMPLLDAVIQVNQSQPQQVIARLNKHFPSLDGVKIAILGLSFRPNTNDMRETPAIPLIKALKAQNASLKAYDPVANSEAAKLIRPEEAELCNSLKEVLENVDAIVLVTRWDEFKAVPELIAQFDPQPVFVDGRRMLDKNSIQRYEGIGL</sequence>
<evidence type="ECO:0000313" key="12">
    <source>
        <dbReference type="EMBL" id="BAY55059.1"/>
    </source>
</evidence>
<evidence type="ECO:0000256" key="1">
    <source>
        <dbReference type="ARBA" id="ARBA00004701"/>
    </source>
</evidence>
<organism evidence="12 13">
    <name type="scientific">Leptolyngbya boryana NIES-2135</name>
    <dbReference type="NCBI Taxonomy" id="1973484"/>
    <lineage>
        <taxon>Bacteria</taxon>
        <taxon>Bacillati</taxon>
        <taxon>Cyanobacteriota</taxon>
        <taxon>Cyanophyceae</taxon>
        <taxon>Leptolyngbyales</taxon>
        <taxon>Leptolyngbyaceae</taxon>
        <taxon>Leptolyngbya group</taxon>
        <taxon>Leptolyngbya</taxon>
    </lineage>
</organism>
<dbReference type="Pfam" id="PF03720">
    <property type="entry name" value="UDPG_MGDP_dh_C"/>
    <property type="match status" value="1"/>
</dbReference>
<comment type="pathway">
    <text evidence="1">Nucleotide-sugar biosynthesis; UDP-alpha-D-glucuronate biosynthesis; UDP-alpha-D-glucuronate from UDP-alpha-D-glucose: step 1/1.</text>
</comment>
<dbReference type="InterPro" id="IPR036220">
    <property type="entry name" value="UDP-Glc/GDP-Man_DH_C_sf"/>
</dbReference>
<evidence type="ECO:0000256" key="2">
    <source>
        <dbReference type="ARBA" id="ARBA00006601"/>
    </source>
</evidence>
<evidence type="ECO:0000256" key="7">
    <source>
        <dbReference type="PIRNR" id="PIRNR000124"/>
    </source>
</evidence>
<comment type="catalytic activity">
    <reaction evidence="6 7">
        <text>UDP-alpha-D-glucose + 2 NAD(+) + H2O = UDP-alpha-D-glucuronate + 2 NADH + 3 H(+)</text>
        <dbReference type="Rhea" id="RHEA:23596"/>
        <dbReference type="ChEBI" id="CHEBI:15377"/>
        <dbReference type="ChEBI" id="CHEBI:15378"/>
        <dbReference type="ChEBI" id="CHEBI:57540"/>
        <dbReference type="ChEBI" id="CHEBI:57945"/>
        <dbReference type="ChEBI" id="CHEBI:58052"/>
        <dbReference type="ChEBI" id="CHEBI:58885"/>
        <dbReference type="EC" id="1.1.1.22"/>
    </reaction>
</comment>